<keyword evidence="1" id="KW-0479">Metal-binding</keyword>
<organism evidence="5 6">
    <name type="scientific">Saxophila tyrrhenica</name>
    <dbReference type="NCBI Taxonomy" id="1690608"/>
    <lineage>
        <taxon>Eukaryota</taxon>
        <taxon>Fungi</taxon>
        <taxon>Dikarya</taxon>
        <taxon>Ascomycota</taxon>
        <taxon>Pezizomycotina</taxon>
        <taxon>Dothideomycetes</taxon>
        <taxon>Dothideomycetidae</taxon>
        <taxon>Mycosphaerellales</taxon>
        <taxon>Extremaceae</taxon>
        <taxon>Saxophila</taxon>
    </lineage>
</organism>
<keyword evidence="3" id="KW-0862">Zinc</keyword>
<proteinExistence type="predicted"/>
<dbReference type="GeneID" id="89922198"/>
<accession>A0AAV9PP70</accession>
<dbReference type="Gene3D" id="3.30.40.10">
    <property type="entry name" value="Zinc/RING finger domain, C3HC4 (zinc finger)"/>
    <property type="match status" value="1"/>
</dbReference>
<dbReference type="RefSeq" id="XP_064664347.1">
    <property type="nucleotide sequence ID" value="XM_064798113.1"/>
</dbReference>
<reference evidence="5 6" key="1">
    <citation type="submission" date="2023-08" db="EMBL/GenBank/DDBJ databases">
        <title>Black Yeasts Isolated from many extreme environments.</title>
        <authorList>
            <person name="Coleine C."/>
            <person name="Stajich J.E."/>
            <person name="Selbmann L."/>
        </authorList>
    </citation>
    <scope>NUCLEOTIDE SEQUENCE [LARGE SCALE GENOMIC DNA]</scope>
    <source>
        <strain evidence="5 6">CCFEE 5935</strain>
    </source>
</reference>
<dbReference type="Pfam" id="PF00097">
    <property type="entry name" value="zf-C3HC4"/>
    <property type="match status" value="1"/>
</dbReference>
<comment type="caution">
    <text evidence="5">The sequence shown here is derived from an EMBL/GenBank/DDBJ whole genome shotgun (WGS) entry which is preliminary data.</text>
</comment>
<sequence length="276" mass="32036">MYEHLFDSSSSPTYEDWLQNGGLLIPSISEYDICIICRDVPNDPVQTSKCKHVFCSDCCFEWFKRGNSRQRLFHHASYSGKPVQEYIVKLTVLLMLVALPLETIGMCNVKNHPAYGLVCLGGWVWHYGSLAYATEMRKHFETEWWKWLEGLDSWVEDEGIGDGIQALDLFVAATWLVYQAVVFERMLEEWVDPDMLWKGVVWLAADVVSYVGRLGELGSVCRRFFHERRGWPEDSITDDPKQSQHERHNVVRKRYALVVQLFCGRSLGSMIHAWFE</sequence>
<keyword evidence="6" id="KW-1185">Reference proteome</keyword>
<dbReference type="InterPro" id="IPR018957">
    <property type="entry name" value="Znf_C3HC4_RING-type"/>
</dbReference>
<evidence type="ECO:0000313" key="6">
    <source>
        <dbReference type="Proteomes" id="UP001337655"/>
    </source>
</evidence>
<evidence type="ECO:0000259" key="4">
    <source>
        <dbReference type="Pfam" id="PF00097"/>
    </source>
</evidence>
<dbReference type="SUPFAM" id="SSF57850">
    <property type="entry name" value="RING/U-box"/>
    <property type="match status" value="1"/>
</dbReference>
<protein>
    <recommendedName>
        <fullName evidence="4">Zinc finger C3HC4 RING-type domain-containing protein</fullName>
    </recommendedName>
</protein>
<evidence type="ECO:0000256" key="3">
    <source>
        <dbReference type="ARBA" id="ARBA00022833"/>
    </source>
</evidence>
<feature type="domain" description="Zinc finger C3HC4 RING-type" evidence="4">
    <location>
        <begin position="34"/>
        <end position="67"/>
    </location>
</feature>
<dbReference type="InterPro" id="IPR013083">
    <property type="entry name" value="Znf_RING/FYVE/PHD"/>
</dbReference>
<name>A0AAV9PP70_9PEZI</name>
<keyword evidence="2" id="KW-0863">Zinc-finger</keyword>
<dbReference type="AlphaFoldDB" id="A0AAV9PP70"/>
<dbReference type="Proteomes" id="UP001337655">
    <property type="component" value="Unassembled WGS sequence"/>
</dbReference>
<evidence type="ECO:0000256" key="2">
    <source>
        <dbReference type="ARBA" id="ARBA00022771"/>
    </source>
</evidence>
<evidence type="ECO:0000313" key="5">
    <source>
        <dbReference type="EMBL" id="KAK5175709.1"/>
    </source>
</evidence>
<gene>
    <name evidence="5" type="ORF">LTR77_000848</name>
</gene>
<evidence type="ECO:0000256" key="1">
    <source>
        <dbReference type="ARBA" id="ARBA00022723"/>
    </source>
</evidence>
<dbReference type="EMBL" id="JAVRRT010000001">
    <property type="protein sequence ID" value="KAK5175709.1"/>
    <property type="molecule type" value="Genomic_DNA"/>
</dbReference>
<dbReference type="GO" id="GO:0008270">
    <property type="term" value="F:zinc ion binding"/>
    <property type="evidence" value="ECO:0007669"/>
    <property type="project" value="UniProtKB-KW"/>
</dbReference>